<organism evidence="2 3">
    <name type="scientific">Sulfuricaulis limicola</name>
    <dbReference type="NCBI Taxonomy" id="1620215"/>
    <lineage>
        <taxon>Bacteria</taxon>
        <taxon>Pseudomonadati</taxon>
        <taxon>Pseudomonadota</taxon>
        <taxon>Gammaproteobacteria</taxon>
        <taxon>Acidiferrobacterales</taxon>
        <taxon>Acidiferrobacteraceae</taxon>
        <taxon>Sulfuricaulis</taxon>
    </lineage>
</organism>
<dbReference type="InParanoid" id="A0A1B4XGG5"/>
<dbReference type="AlphaFoldDB" id="A0A1B4XGG5"/>
<dbReference type="NCBIfam" id="TIGR01444">
    <property type="entry name" value="fkbM_fam"/>
    <property type="match status" value="1"/>
</dbReference>
<dbReference type="SUPFAM" id="SSF53335">
    <property type="entry name" value="S-adenosyl-L-methionine-dependent methyltransferases"/>
    <property type="match status" value="1"/>
</dbReference>
<reference evidence="2 3" key="1">
    <citation type="submission" date="2015-05" db="EMBL/GenBank/DDBJ databases">
        <title>Complete genome sequence of a sulfur-oxidizing gammaproteobacterium strain HA5.</title>
        <authorList>
            <person name="Miura A."/>
            <person name="Kojima H."/>
            <person name="Fukui M."/>
        </authorList>
    </citation>
    <scope>NUCLEOTIDE SEQUENCE [LARGE SCALE GENOMIC DNA]</scope>
    <source>
        <strain evidence="2 3">HA5</strain>
    </source>
</reference>
<proteinExistence type="predicted"/>
<dbReference type="EMBL" id="AP014879">
    <property type="protein sequence ID" value="BAV33883.1"/>
    <property type="molecule type" value="Genomic_DNA"/>
</dbReference>
<evidence type="ECO:0000259" key="1">
    <source>
        <dbReference type="Pfam" id="PF05050"/>
    </source>
</evidence>
<evidence type="ECO:0000313" key="2">
    <source>
        <dbReference type="EMBL" id="BAV33883.1"/>
    </source>
</evidence>
<dbReference type="InterPro" id="IPR006342">
    <property type="entry name" value="FkbM_mtfrase"/>
</dbReference>
<dbReference type="KEGG" id="slim:SCL_1578"/>
<dbReference type="GO" id="GO:0008168">
    <property type="term" value="F:methyltransferase activity"/>
    <property type="evidence" value="ECO:0007669"/>
    <property type="project" value="UniProtKB-KW"/>
</dbReference>
<sequence>MPEFDYLVGGHKIRLPEGHALPDYQSRYRRYDYTLGELAGIVSEKYPGSPRIDVGANIGDSWALMNKHVITETLLIEGDPAYTNLLKFNVNRLGHPAQVCEAFCGTTSGTVSEQSIRRTGAGTSSINNAAAPAGDATIPILTFHEILDRHPVFKSSRLIKLDTDGYDFGILEAYASLFSQMQATVYYECAPFEQERGLDESLKSFQELVKFFKYYVVYDNFGHFMCSMEGDNLLEKYLELMVFLVSNRVDGAAVYYFDIAAFTPDNKDLFLKLKDLEISRFFRRHS</sequence>
<dbReference type="Gene3D" id="3.40.50.150">
    <property type="entry name" value="Vaccinia Virus protein VP39"/>
    <property type="match status" value="1"/>
</dbReference>
<keyword evidence="2" id="KW-0489">Methyltransferase</keyword>
<dbReference type="Proteomes" id="UP000243180">
    <property type="component" value="Chromosome"/>
</dbReference>
<keyword evidence="2" id="KW-0808">Transferase</keyword>
<protein>
    <submittedName>
        <fullName evidence="2">Methyltransferase FkbM family</fullName>
    </submittedName>
</protein>
<keyword evidence="3" id="KW-1185">Reference proteome</keyword>
<name>A0A1B4XGG5_9GAMM</name>
<accession>A0A1B4XGG5</accession>
<evidence type="ECO:0000313" key="3">
    <source>
        <dbReference type="Proteomes" id="UP000243180"/>
    </source>
</evidence>
<dbReference type="GO" id="GO:0032259">
    <property type="term" value="P:methylation"/>
    <property type="evidence" value="ECO:0007669"/>
    <property type="project" value="UniProtKB-KW"/>
</dbReference>
<dbReference type="InterPro" id="IPR029063">
    <property type="entry name" value="SAM-dependent_MTases_sf"/>
</dbReference>
<dbReference type="RefSeq" id="WP_096360688.1">
    <property type="nucleotide sequence ID" value="NZ_AP014879.1"/>
</dbReference>
<dbReference type="OrthoDB" id="5679686at2"/>
<gene>
    <name evidence="2" type="ORF">SCL_1578</name>
</gene>
<feature type="domain" description="Methyltransferase FkbM" evidence="1">
    <location>
        <begin position="53"/>
        <end position="213"/>
    </location>
</feature>
<dbReference type="Pfam" id="PF05050">
    <property type="entry name" value="Methyltransf_21"/>
    <property type="match status" value="1"/>
</dbReference>